<dbReference type="AlphaFoldDB" id="A0A8I1G8S5"/>
<evidence type="ECO:0000313" key="3">
    <source>
        <dbReference type="Proteomes" id="UP000623250"/>
    </source>
</evidence>
<evidence type="ECO:0000313" key="2">
    <source>
        <dbReference type="EMBL" id="MBJ7542642.1"/>
    </source>
</evidence>
<dbReference type="RefSeq" id="WP_052037155.1">
    <property type="nucleotide sequence ID" value="NZ_JAEMUK010000008.1"/>
</dbReference>
<feature type="domain" description="Glycosyl transferase family 25" evidence="1">
    <location>
        <begin position="5"/>
        <end position="172"/>
    </location>
</feature>
<accession>A0A8I1G8S5</accession>
<sequence>MSSMPIFLLNLDSAPHRLAAMKERLDALGLAFERFPAVAGKLLSEDELEAVAPAHLWEGRRRRNPGEIGCFLSHRAILETIVARNLPLACILEDDVRLSPDFAAILDAARHLPPQVDVLKLEIAFPRAKIPFIEISAFAGRDLVFLPSGGWPGAAAYIVTQRGAKALIARMPVMIASNDRQAFDPPAKDLAIFHLFPLPAVQEGESEMDRAPNPPKAPKPHRSLARMLHDALGKAVRSVNKRAAQLRFQMSLLGARKALLGRRTRKRADLVRI</sequence>
<dbReference type="InterPro" id="IPR002654">
    <property type="entry name" value="Glyco_trans_25"/>
</dbReference>
<name>A0A8I1G8S5_9HYPH</name>
<dbReference type="EMBL" id="JAEMUK010000008">
    <property type="protein sequence ID" value="MBJ7542642.1"/>
    <property type="molecule type" value="Genomic_DNA"/>
</dbReference>
<reference evidence="2 3" key="1">
    <citation type="submission" date="2020-12" db="EMBL/GenBank/DDBJ databases">
        <title>Revised draft genomes of Rhodomicrobium vannielii ATCC 17100 and Rhodomicrobium udaipurense JA643.</title>
        <authorList>
            <person name="Conners E.M."/>
            <person name="Davenport E.J."/>
            <person name="Bose A."/>
        </authorList>
    </citation>
    <scope>NUCLEOTIDE SEQUENCE [LARGE SCALE GENOMIC DNA]</scope>
    <source>
        <strain evidence="2 3">JA643</strain>
    </source>
</reference>
<protein>
    <submittedName>
        <fullName evidence="2">Glycosyltransferase family 25 protein</fullName>
    </submittedName>
</protein>
<dbReference type="CDD" id="cd06532">
    <property type="entry name" value="Glyco_transf_25"/>
    <property type="match status" value="1"/>
</dbReference>
<dbReference type="Proteomes" id="UP000623250">
    <property type="component" value="Unassembled WGS sequence"/>
</dbReference>
<proteinExistence type="predicted"/>
<keyword evidence="2" id="KW-0808">Transferase</keyword>
<keyword evidence="3" id="KW-1185">Reference proteome</keyword>
<comment type="caution">
    <text evidence="2">The sequence shown here is derived from an EMBL/GenBank/DDBJ whole genome shotgun (WGS) entry which is preliminary data.</text>
</comment>
<dbReference type="GO" id="GO:0016740">
    <property type="term" value="F:transferase activity"/>
    <property type="evidence" value="ECO:0007669"/>
    <property type="project" value="UniProtKB-KW"/>
</dbReference>
<evidence type="ECO:0000259" key="1">
    <source>
        <dbReference type="Pfam" id="PF01755"/>
    </source>
</evidence>
<organism evidence="2 3">
    <name type="scientific">Rhodomicrobium udaipurense</name>
    <dbReference type="NCBI Taxonomy" id="1202716"/>
    <lineage>
        <taxon>Bacteria</taxon>
        <taxon>Pseudomonadati</taxon>
        <taxon>Pseudomonadota</taxon>
        <taxon>Alphaproteobacteria</taxon>
        <taxon>Hyphomicrobiales</taxon>
        <taxon>Hyphomicrobiaceae</taxon>
        <taxon>Rhodomicrobium</taxon>
    </lineage>
</organism>
<dbReference type="Pfam" id="PF01755">
    <property type="entry name" value="Glyco_transf_25"/>
    <property type="match status" value="1"/>
</dbReference>
<gene>
    <name evidence="2" type="ORF">JDN41_03625</name>
</gene>